<gene>
    <name evidence="4" type="ORF">GP2143_03398</name>
</gene>
<dbReference type="Proteomes" id="UP000004931">
    <property type="component" value="Unassembled WGS sequence"/>
</dbReference>
<name>A0YD31_9GAMM</name>
<proteinExistence type="predicted"/>
<comment type="caution">
    <text evidence="4">The sequence shown here is derived from an EMBL/GenBank/DDBJ whole genome shotgun (WGS) entry which is preliminary data.</text>
</comment>
<dbReference type="InterPro" id="IPR036271">
    <property type="entry name" value="Tet_transcr_reg_TetR-rel_C_sf"/>
</dbReference>
<dbReference type="STRING" id="247633.GP2143_03398"/>
<sequence>MNSRQTVERVEGRMTQAERTALSDRLMFEAAIELINEHGTQKTTLKEISERAGYSRGLASYRFGSKDGLILELFERFDDRWKDHLHGYIGNAHGLEAVRQAASALRDFLKKESGYLRAMYLLWYESLGGDSNMRRLLAEHHDVYRHDARSWIEQGIEIGEIKPDVDPALFAAQYCAFSFGIVYQWLVDAQALELDAVFGNYIDNTIKLLAKNE</sequence>
<dbReference type="PANTHER" id="PTHR30055:SF226">
    <property type="entry name" value="HTH-TYPE TRANSCRIPTIONAL REGULATOR PKSA"/>
    <property type="match status" value="1"/>
</dbReference>
<dbReference type="PRINTS" id="PR00455">
    <property type="entry name" value="HTHTETR"/>
</dbReference>
<evidence type="ECO:0000256" key="2">
    <source>
        <dbReference type="PROSITE-ProRule" id="PRU00335"/>
    </source>
</evidence>
<protein>
    <submittedName>
        <fullName evidence="4">Transcriptional regulator, TetR family protein</fullName>
    </submittedName>
</protein>
<dbReference type="SUPFAM" id="SSF48498">
    <property type="entry name" value="Tetracyclin repressor-like, C-terminal domain"/>
    <property type="match status" value="1"/>
</dbReference>
<dbReference type="InterPro" id="IPR001647">
    <property type="entry name" value="HTH_TetR"/>
</dbReference>
<dbReference type="InterPro" id="IPR009057">
    <property type="entry name" value="Homeodomain-like_sf"/>
</dbReference>
<keyword evidence="1 2" id="KW-0238">DNA-binding</keyword>
<feature type="DNA-binding region" description="H-T-H motif" evidence="2">
    <location>
        <begin position="44"/>
        <end position="63"/>
    </location>
</feature>
<dbReference type="EMBL" id="AAVT01000004">
    <property type="protein sequence ID" value="EAW31134.1"/>
    <property type="molecule type" value="Genomic_DNA"/>
</dbReference>
<organism evidence="4 5">
    <name type="scientific">marine gamma proteobacterium HTCC2143</name>
    <dbReference type="NCBI Taxonomy" id="247633"/>
    <lineage>
        <taxon>Bacteria</taxon>
        <taxon>Pseudomonadati</taxon>
        <taxon>Pseudomonadota</taxon>
        <taxon>Gammaproteobacteria</taxon>
        <taxon>Cellvibrionales</taxon>
        <taxon>Spongiibacteraceae</taxon>
        <taxon>BD1-7 clade</taxon>
    </lineage>
</organism>
<dbReference type="GO" id="GO:0003700">
    <property type="term" value="F:DNA-binding transcription factor activity"/>
    <property type="evidence" value="ECO:0007669"/>
    <property type="project" value="TreeGrafter"/>
</dbReference>
<dbReference type="PANTHER" id="PTHR30055">
    <property type="entry name" value="HTH-TYPE TRANSCRIPTIONAL REGULATOR RUTR"/>
    <property type="match status" value="1"/>
</dbReference>
<dbReference type="AlphaFoldDB" id="A0YD31"/>
<keyword evidence="5" id="KW-1185">Reference proteome</keyword>
<evidence type="ECO:0000313" key="5">
    <source>
        <dbReference type="Proteomes" id="UP000004931"/>
    </source>
</evidence>
<dbReference type="eggNOG" id="COG1309">
    <property type="taxonomic scope" value="Bacteria"/>
</dbReference>
<evidence type="ECO:0000313" key="4">
    <source>
        <dbReference type="EMBL" id="EAW31134.1"/>
    </source>
</evidence>
<feature type="domain" description="HTH tetR-type" evidence="3">
    <location>
        <begin position="21"/>
        <end position="81"/>
    </location>
</feature>
<dbReference type="InterPro" id="IPR050109">
    <property type="entry name" value="HTH-type_TetR-like_transc_reg"/>
</dbReference>
<accession>A0YD31</accession>
<dbReference type="PROSITE" id="PS50977">
    <property type="entry name" value="HTH_TETR_2"/>
    <property type="match status" value="1"/>
</dbReference>
<dbReference type="OrthoDB" id="5293556at2"/>
<reference evidence="4 5" key="1">
    <citation type="journal article" date="2010" name="J. Bacteriol.">
        <title>Genome sequence of the oligotrophic marine Gammaproteobacterium HTCC2143, isolated from the Oregon Coast.</title>
        <authorList>
            <person name="Oh H.M."/>
            <person name="Kang I."/>
            <person name="Ferriera S."/>
            <person name="Giovannoni S.J."/>
            <person name="Cho J.C."/>
        </authorList>
    </citation>
    <scope>NUCLEOTIDE SEQUENCE [LARGE SCALE GENOMIC DNA]</scope>
    <source>
        <strain evidence="4 5">HTCC2143</strain>
    </source>
</reference>
<evidence type="ECO:0000259" key="3">
    <source>
        <dbReference type="PROSITE" id="PS50977"/>
    </source>
</evidence>
<dbReference type="Pfam" id="PF00440">
    <property type="entry name" value="TetR_N"/>
    <property type="match status" value="1"/>
</dbReference>
<evidence type="ECO:0000256" key="1">
    <source>
        <dbReference type="ARBA" id="ARBA00023125"/>
    </source>
</evidence>
<dbReference type="Gene3D" id="1.10.357.10">
    <property type="entry name" value="Tetracycline Repressor, domain 2"/>
    <property type="match status" value="1"/>
</dbReference>
<dbReference type="SUPFAM" id="SSF46689">
    <property type="entry name" value="Homeodomain-like"/>
    <property type="match status" value="1"/>
</dbReference>
<dbReference type="GO" id="GO:0000976">
    <property type="term" value="F:transcription cis-regulatory region binding"/>
    <property type="evidence" value="ECO:0007669"/>
    <property type="project" value="TreeGrafter"/>
</dbReference>